<protein>
    <recommendedName>
        <fullName evidence="5">Metaxin-1</fullName>
    </recommendedName>
</protein>
<dbReference type="InterPro" id="IPR050931">
    <property type="entry name" value="Mito_Protein_Transport_Metaxin"/>
</dbReference>
<evidence type="ECO:0000259" key="1">
    <source>
        <dbReference type="Pfam" id="PF17171"/>
    </source>
</evidence>
<dbReference type="Proteomes" id="UP000306954">
    <property type="component" value="Unassembled WGS sequence"/>
</dbReference>
<dbReference type="InterPro" id="IPR036282">
    <property type="entry name" value="Glutathione-S-Trfase_C_sf"/>
</dbReference>
<evidence type="ECO:0008006" key="5">
    <source>
        <dbReference type="Google" id="ProtNLM"/>
    </source>
</evidence>
<name>A0A4T0HLM3_WALIC</name>
<dbReference type="InterPro" id="IPR033468">
    <property type="entry name" value="Metaxin_GST"/>
</dbReference>
<accession>A0A4T0HLM3</accession>
<comment type="caution">
    <text evidence="3">The sequence shown here is derived from an EMBL/GenBank/DDBJ whole genome shotgun (WGS) entry which is preliminary data.</text>
</comment>
<evidence type="ECO:0000259" key="2">
    <source>
        <dbReference type="Pfam" id="PF17172"/>
    </source>
</evidence>
<dbReference type="Pfam" id="PF17172">
    <property type="entry name" value="GST_N_4"/>
    <property type="match status" value="1"/>
</dbReference>
<dbReference type="EMBL" id="SPOF01000005">
    <property type="protein sequence ID" value="TIB16023.1"/>
    <property type="molecule type" value="Genomic_DNA"/>
</dbReference>
<gene>
    <name evidence="3" type="ORF">E3P90_00688</name>
</gene>
<evidence type="ECO:0000313" key="4">
    <source>
        <dbReference type="Proteomes" id="UP000306954"/>
    </source>
</evidence>
<evidence type="ECO:0000313" key="3">
    <source>
        <dbReference type="EMBL" id="TIB16023.1"/>
    </source>
</evidence>
<dbReference type="PANTHER" id="PTHR12289">
    <property type="entry name" value="METAXIN RELATED"/>
    <property type="match status" value="1"/>
</dbReference>
<dbReference type="InterPro" id="IPR012336">
    <property type="entry name" value="Thioredoxin-like_fold"/>
</dbReference>
<feature type="domain" description="Metaxin glutathione S-transferase" evidence="1">
    <location>
        <begin position="223"/>
        <end position="286"/>
    </location>
</feature>
<proteinExistence type="predicted"/>
<reference evidence="3 4" key="1">
    <citation type="submission" date="2019-03" db="EMBL/GenBank/DDBJ databases">
        <title>Sequencing 23 genomes of Wallemia ichthyophaga.</title>
        <authorList>
            <person name="Gostincar C."/>
        </authorList>
    </citation>
    <scope>NUCLEOTIDE SEQUENCE [LARGE SCALE GENOMIC DNA]</scope>
    <source>
        <strain evidence="3 4">EXF-8621</strain>
    </source>
</reference>
<dbReference type="Pfam" id="PF17171">
    <property type="entry name" value="GST_C_6"/>
    <property type="match status" value="1"/>
</dbReference>
<dbReference type="PANTHER" id="PTHR12289:SF41">
    <property type="entry name" value="FAILED AXON CONNECTIONS-RELATED"/>
    <property type="match status" value="1"/>
</dbReference>
<dbReference type="AlphaFoldDB" id="A0A4T0HLM3"/>
<organism evidence="3 4">
    <name type="scientific">Wallemia ichthyophaga</name>
    <dbReference type="NCBI Taxonomy" id="245174"/>
    <lineage>
        <taxon>Eukaryota</taxon>
        <taxon>Fungi</taxon>
        <taxon>Dikarya</taxon>
        <taxon>Basidiomycota</taxon>
        <taxon>Wallemiomycotina</taxon>
        <taxon>Wallemiomycetes</taxon>
        <taxon>Wallemiales</taxon>
        <taxon>Wallemiaceae</taxon>
        <taxon>Wallemia</taxon>
    </lineage>
</organism>
<sequence>MITEFLGLKGIPLTGRFPLKRMDVGHAAVHVTHQPVLWVYARSSISFEPECLKWQIYLLLNGVEFKLKSTNEPNGSPNSRLPVLELPHTDGQTPVLLTDDQIRAYVEDGSCNNVPDEHLLHTIEKQLRISFLTYHLFIPSASLHSANLYFPATTKLISLQQSHHFNRLKASASVEIAKVVSGNHVLDHTHTTLTSWLYARYFPSEEPYECVPVDVDAVDRIVANALSELSANLASNTWILGGDKPTYADACLFAYLYLTLSLLPPSSHLRKRLTGHINLTHYTQRIASDYLKARI</sequence>
<dbReference type="SUPFAM" id="SSF47616">
    <property type="entry name" value="GST C-terminal domain-like"/>
    <property type="match status" value="1"/>
</dbReference>
<dbReference type="GO" id="GO:0005737">
    <property type="term" value="C:cytoplasm"/>
    <property type="evidence" value="ECO:0007669"/>
    <property type="project" value="TreeGrafter"/>
</dbReference>
<feature type="domain" description="Thioredoxin-like fold" evidence="2">
    <location>
        <begin position="49"/>
        <end position="118"/>
    </location>
</feature>